<dbReference type="SUPFAM" id="SSF69979">
    <property type="entry name" value="Eea1 homodimerisation domain"/>
    <property type="match status" value="1"/>
</dbReference>
<dbReference type="InterPro" id="IPR000306">
    <property type="entry name" value="Znf_FYVE"/>
</dbReference>
<feature type="coiled-coil region" evidence="5">
    <location>
        <begin position="756"/>
        <end position="854"/>
    </location>
</feature>
<evidence type="ECO:0000256" key="2">
    <source>
        <dbReference type="ARBA" id="ARBA00022771"/>
    </source>
</evidence>
<dbReference type="SMART" id="SM00064">
    <property type="entry name" value="FYVE"/>
    <property type="match status" value="1"/>
</dbReference>
<dbReference type="PROSITE" id="PS50157">
    <property type="entry name" value="ZINC_FINGER_C2H2_2"/>
    <property type="match status" value="1"/>
</dbReference>
<keyword evidence="8" id="KW-1185">Reference proteome</keyword>
<feature type="coiled-coil region" evidence="5">
    <location>
        <begin position="664"/>
        <end position="705"/>
    </location>
</feature>
<dbReference type="GO" id="GO:0005764">
    <property type="term" value="C:lysosome"/>
    <property type="evidence" value="ECO:0007669"/>
    <property type="project" value="TreeGrafter"/>
</dbReference>
<dbReference type="GO" id="GO:0008270">
    <property type="term" value="F:zinc ion binding"/>
    <property type="evidence" value="ECO:0007669"/>
    <property type="project" value="UniProtKB-KW"/>
</dbReference>
<evidence type="ECO:0000256" key="1">
    <source>
        <dbReference type="ARBA" id="ARBA00022723"/>
    </source>
</evidence>
<evidence type="ECO:0000313" key="8">
    <source>
        <dbReference type="Proteomes" id="UP000887581"/>
    </source>
</evidence>
<feature type="coiled-coil region" evidence="5">
    <location>
        <begin position="372"/>
        <end position="607"/>
    </location>
</feature>
<dbReference type="Gene3D" id="3.30.40.10">
    <property type="entry name" value="Zinc/RING finger domain, C3HC4 (zinc finger)"/>
    <property type="match status" value="1"/>
</dbReference>
<dbReference type="PANTHER" id="PTHR46753:SF2">
    <property type="entry name" value="FYVE AND COILED-COIL DOMAIN-CONTAINING PROTEIN 1"/>
    <property type="match status" value="1"/>
</dbReference>
<accession>A0A915PNE4</accession>
<reference evidence="9" key="1">
    <citation type="submission" date="2022-11" db="UniProtKB">
        <authorList>
            <consortium name="WormBaseParasite"/>
        </authorList>
    </citation>
    <scope>IDENTIFICATION</scope>
</reference>
<dbReference type="PROSITE" id="PS50178">
    <property type="entry name" value="ZF_FYVE"/>
    <property type="match status" value="1"/>
</dbReference>
<keyword evidence="2 4" id="KW-0863">Zinc-finger</keyword>
<dbReference type="Gene3D" id="1.20.5.390">
    <property type="entry name" value="L1 transposable element, trimerization domain"/>
    <property type="match status" value="1"/>
</dbReference>
<evidence type="ECO:0000256" key="3">
    <source>
        <dbReference type="ARBA" id="ARBA00022833"/>
    </source>
</evidence>
<organism evidence="8 9">
    <name type="scientific">Setaria digitata</name>
    <dbReference type="NCBI Taxonomy" id="48799"/>
    <lineage>
        <taxon>Eukaryota</taxon>
        <taxon>Metazoa</taxon>
        <taxon>Ecdysozoa</taxon>
        <taxon>Nematoda</taxon>
        <taxon>Chromadorea</taxon>
        <taxon>Rhabditida</taxon>
        <taxon>Spirurina</taxon>
        <taxon>Spiruromorpha</taxon>
        <taxon>Filarioidea</taxon>
        <taxon>Setariidae</taxon>
        <taxon>Setaria</taxon>
    </lineage>
</organism>
<feature type="domain" description="FYVE-type" evidence="7">
    <location>
        <begin position="1063"/>
        <end position="1121"/>
    </location>
</feature>
<dbReference type="GO" id="GO:0005776">
    <property type="term" value="C:autophagosome"/>
    <property type="evidence" value="ECO:0007669"/>
    <property type="project" value="TreeGrafter"/>
</dbReference>
<dbReference type="SUPFAM" id="SSF57903">
    <property type="entry name" value="FYVE/PHD zinc finger"/>
    <property type="match status" value="1"/>
</dbReference>
<dbReference type="GO" id="GO:0005770">
    <property type="term" value="C:late endosome"/>
    <property type="evidence" value="ECO:0007669"/>
    <property type="project" value="TreeGrafter"/>
</dbReference>
<evidence type="ECO:0000259" key="6">
    <source>
        <dbReference type="PROSITE" id="PS50157"/>
    </source>
</evidence>
<dbReference type="PANTHER" id="PTHR46753">
    <property type="entry name" value="FYVE AND COILED-COIL DOMAIN-CONTAINING PROTEIN 1"/>
    <property type="match status" value="1"/>
</dbReference>
<dbReference type="Proteomes" id="UP000887581">
    <property type="component" value="Unplaced"/>
</dbReference>
<evidence type="ECO:0000259" key="7">
    <source>
        <dbReference type="PROSITE" id="PS50178"/>
    </source>
</evidence>
<feature type="domain" description="C2H2-type" evidence="6">
    <location>
        <begin position="37"/>
        <end position="64"/>
    </location>
</feature>
<keyword evidence="5" id="KW-0175">Coiled coil</keyword>
<feature type="coiled-coil region" evidence="5">
    <location>
        <begin position="160"/>
        <end position="243"/>
    </location>
</feature>
<dbReference type="WBParaSite" id="sdigi.contig2.g282.t1">
    <property type="protein sequence ID" value="sdigi.contig2.g282.t1"/>
    <property type="gene ID" value="sdigi.contig2.g282"/>
</dbReference>
<dbReference type="InterPro" id="IPR013087">
    <property type="entry name" value="Znf_C2H2_type"/>
</dbReference>
<evidence type="ECO:0000313" key="9">
    <source>
        <dbReference type="WBParaSite" id="sdigi.contig2.g282.t1"/>
    </source>
</evidence>
<evidence type="ECO:0000256" key="5">
    <source>
        <dbReference type="SAM" id="Coils"/>
    </source>
</evidence>
<keyword evidence="1" id="KW-0479">Metal-binding</keyword>
<feature type="coiled-coil region" evidence="5">
    <location>
        <begin position="915"/>
        <end position="1023"/>
    </location>
</feature>
<protein>
    <submittedName>
        <fullName evidence="9">Early endosome antigen 1</fullName>
    </submittedName>
</protein>
<dbReference type="GO" id="GO:0072383">
    <property type="term" value="P:plus-end-directed vesicle transport along microtubule"/>
    <property type="evidence" value="ECO:0007669"/>
    <property type="project" value="TreeGrafter"/>
</dbReference>
<dbReference type="AlphaFoldDB" id="A0A915PNE4"/>
<proteinExistence type="predicted"/>
<dbReference type="Pfam" id="PF01363">
    <property type="entry name" value="FYVE"/>
    <property type="match status" value="1"/>
</dbReference>
<sequence>MLRKLKLQVTQAVNSVNSSETRHEPLFSENDSSSEGFLCPVCMNSFSSPDELQIHFQVHAVQQVGEQKVTSSSSVMLLEEIFYLENGYDESDTVHLELDVKELKSQLQDEKRYSMELKKELNRLHGLIANQTGIFEDEIPYLTQQVQMLEAGKALATERILEMEKATSGLNRQIKHLQQEKMRLVKKIEELSTNIIGKTNEVEEKNKEKTLLGDELVRYRQEIQNLETEIENLQKKLDQRPSEDDVSVLRKELVHAQQLMDTITQEKEEEIKKDIDIIHTMEKNQKRLTLEIETQKSNIGALKNTIARFENGSKELLEEIDSFRKVWEEKLTNSVQRVFVACKKIDDLELIVRKCENKVFSNGTERNKLSELEDSKKSMLEVSKENAKYKEELRKNEHALEEAVKKAEKAEKQLINLQKEIVSLTTSIDETKQNCAEKETQAIKNEEMMTEYRKEIEQLKKNVVKLKTSLGEASAVEDSLKQDLKEAKSKESLLMQKISEGDGAEKLAMEQIHKEKMALEEAVNGLNETLKSLKASHESEIYECEECWKEKLDAEHEKMKKLGIELTKLNQNYVSAKNENKKLTEMLEETMQTIEEKNKIIEAERIELKLVCEKLSVMEEKTRQLNGELHEKEVAAGRCNEEYSKLEEAMRIVQLELNKVIIAREQLAERENNLTGNISELQKILSTCEEEKNVLKDQLETVLQQFSALGEDCSRYKDNEFKLLESLHQKELLIKVKTSKEARELEEIELWKENISAKNAVEKEEREREIDELKAELRCARESVQALKCNRKELEEKINGLMANLEFEKRNYDESIKDLQCRLQELQQENTAVLAAKEREVATQLETISGLNEKVCEKDKQLSSMMEEVEKMHQKLCSKEKERCTLANEILKLNEENSELKKEMDYRGKCLIQLKNDFEEETNLLRNSLEKCKKDKEESLSKISVQLETEKSRLEEASQSIKEKDAHLKQMKSDLENVKKDLKELRIVQGEMEQRKTELLQEKRALQERYLAAESDLEFERERAVVNKRNFDDVQTAIRELGQVNQNLQMDFAKQVSRKWLEDSEARNCHACDKPFTLTNRKHHCRQCGQIFCASCSSFTAKIVSSRNPVRVCSACYEEIMHR</sequence>
<dbReference type="CDD" id="cd15730">
    <property type="entry name" value="FYVE_EEA1"/>
    <property type="match status" value="1"/>
</dbReference>
<dbReference type="InterPro" id="IPR017455">
    <property type="entry name" value="Znf_FYVE-rel"/>
</dbReference>
<keyword evidence="3" id="KW-0862">Zinc</keyword>
<dbReference type="PROSITE" id="PS00028">
    <property type="entry name" value="ZINC_FINGER_C2H2_1"/>
    <property type="match status" value="1"/>
</dbReference>
<dbReference type="InterPro" id="IPR013083">
    <property type="entry name" value="Znf_RING/FYVE/PHD"/>
</dbReference>
<dbReference type="GO" id="GO:1901098">
    <property type="term" value="P:positive regulation of autophagosome maturation"/>
    <property type="evidence" value="ECO:0007669"/>
    <property type="project" value="TreeGrafter"/>
</dbReference>
<name>A0A915PNE4_9BILA</name>
<dbReference type="InterPro" id="IPR011011">
    <property type="entry name" value="Znf_FYVE_PHD"/>
</dbReference>
<evidence type="ECO:0000256" key="4">
    <source>
        <dbReference type="PROSITE-ProRule" id="PRU00042"/>
    </source>
</evidence>